<dbReference type="EMBL" id="KZ303521">
    <property type="protein sequence ID" value="PIA14167.1"/>
    <property type="molecule type" value="Genomic_DNA"/>
</dbReference>
<dbReference type="InterPro" id="IPR029056">
    <property type="entry name" value="Ribokinase-like"/>
</dbReference>
<name>A0A2G5B618_COERN</name>
<dbReference type="GO" id="GO:0009228">
    <property type="term" value="P:thiamine biosynthetic process"/>
    <property type="evidence" value="ECO:0007669"/>
    <property type="project" value="InterPro"/>
</dbReference>
<dbReference type="FunFam" id="3.40.1190.20:FF:000003">
    <property type="entry name" value="Phosphomethylpyrimidine kinase ThiD"/>
    <property type="match status" value="1"/>
</dbReference>
<dbReference type="PANTHER" id="PTHR20858">
    <property type="entry name" value="PHOSPHOMETHYLPYRIMIDINE KINASE"/>
    <property type="match status" value="1"/>
</dbReference>
<keyword evidence="2" id="KW-0547">Nucleotide-binding</keyword>
<dbReference type="NCBIfam" id="TIGR04306">
    <property type="entry name" value="salvage_TenA"/>
    <property type="match status" value="1"/>
</dbReference>
<dbReference type="STRING" id="763665.A0A2G5B618"/>
<evidence type="ECO:0000259" key="5">
    <source>
        <dbReference type="Pfam" id="PF03070"/>
    </source>
</evidence>
<dbReference type="CDD" id="cd01169">
    <property type="entry name" value="HMPP_kinase"/>
    <property type="match status" value="1"/>
</dbReference>
<keyword evidence="3" id="KW-0418">Kinase</keyword>
<dbReference type="SUPFAM" id="SSF53613">
    <property type="entry name" value="Ribokinase-like"/>
    <property type="match status" value="1"/>
</dbReference>
<dbReference type="GO" id="GO:0050334">
    <property type="term" value="F:thiaminase activity"/>
    <property type="evidence" value="ECO:0007669"/>
    <property type="project" value="InterPro"/>
</dbReference>
<evidence type="ECO:0000256" key="4">
    <source>
        <dbReference type="ARBA" id="ARBA00022840"/>
    </source>
</evidence>
<proteinExistence type="predicted"/>
<keyword evidence="8" id="KW-1185">Reference proteome</keyword>
<keyword evidence="1" id="KW-0808">Transferase</keyword>
<evidence type="ECO:0000313" key="8">
    <source>
        <dbReference type="Proteomes" id="UP000242474"/>
    </source>
</evidence>
<dbReference type="Pfam" id="PF08543">
    <property type="entry name" value="Phos_pyr_kin"/>
    <property type="match status" value="1"/>
</dbReference>
<dbReference type="Gene3D" id="3.40.1190.20">
    <property type="match status" value="1"/>
</dbReference>
<dbReference type="Pfam" id="PF03070">
    <property type="entry name" value="TENA_THI-4"/>
    <property type="match status" value="1"/>
</dbReference>
<keyword evidence="4" id="KW-0067">ATP-binding</keyword>
<sequence length="520" mass="57118">MSHIRKQEEKSPPAVLTIAGSDSGGGAGIQADLKTFMAHGTYGLSVITAITAQNTQEVRSSTRVSPDMVCQQLDVVMEDIDVRAAKLGMLVDAQIIEAVAESWTRAIKSISHPPPLVIDPVMVATSGQRLLDENAMDALRDKLLPLAMIVTPNLREAEAILKMTPGAINSIEGMEKAAEQISTRFNIAVTIVKGGHLDKKVTPGNVVDVVYEQATNKVRHIVSPRINCRNTHGTGCTLSAAIAANLAKGADWLEAVESGIRYVNEAIQASYTVGKGAGPVNHAYAVSRIAIVQPTLQKPYPFTEYLKINTRGLWEQYINHPFVERAAMGTMDKNVFVHYLKQDYMYLKHYARANALAAFKSNSLGEVSAMIEAMQTCVRESELHVKMCAQWGVTREEIEHAEESWNSVAYTRYIIDRGMSGDVLELLVAMYPCLLGYGEAALVAAELQTRCEEDNPYWQWVCAYAGAEFQAAVEKGRQIIERLAQREMLGGARLARLVTTFNEAVRLEISFWSTALELAA</sequence>
<dbReference type="GO" id="GO:0008902">
    <property type="term" value="F:hydroxymethylpyrimidine kinase activity"/>
    <property type="evidence" value="ECO:0007669"/>
    <property type="project" value="TreeGrafter"/>
</dbReference>
<evidence type="ECO:0000259" key="6">
    <source>
        <dbReference type="Pfam" id="PF08543"/>
    </source>
</evidence>
<dbReference type="Gene3D" id="1.20.910.10">
    <property type="entry name" value="Heme oxygenase-like"/>
    <property type="match status" value="1"/>
</dbReference>
<dbReference type="OrthoDB" id="10028886at2759"/>
<dbReference type="SUPFAM" id="SSF48613">
    <property type="entry name" value="Heme oxygenase-like"/>
    <property type="match status" value="1"/>
</dbReference>
<dbReference type="InterPro" id="IPR004399">
    <property type="entry name" value="HMP/HMP-P_kinase_dom"/>
</dbReference>
<dbReference type="GO" id="GO:0005829">
    <property type="term" value="C:cytosol"/>
    <property type="evidence" value="ECO:0007669"/>
    <property type="project" value="TreeGrafter"/>
</dbReference>
<reference evidence="7 8" key="1">
    <citation type="journal article" date="2015" name="Genome Biol. Evol.">
        <title>Phylogenomic analyses indicate that early fungi evolved digesting cell walls of algal ancestors of land plants.</title>
        <authorList>
            <person name="Chang Y."/>
            <person name="Wang S."/>
            <person name="Sekimoto S."/>
            <person name="Aerts A.L."/>
            <person name="Choi C."/>
            <person name="Clum A."/>
            <person name="LaButti K.M."/>
            <person name="Lindquist E.A."/>
            <person name="Yee Ngan C."/>
            <person name="Ohm R.A."/>
            <person name="Salamov A.A."/>
            <person name="Grigoriev I.V."/>
            <person name="Spatafora J.W."/>
            <person name="Berbee M.L."/>
        </authorList>
    </citation>
    <scope>NUCLEOTIDE SEQUENCE [LARGE SCALE GENOMIC DNA]</scope>
    <source>
        <strain evidence="7 8">NRRL 1564</strain>
    </source>
</reference>
<dbReference type="NCBIfam" id="TIGR00097">
    <property type="entry name" value="HMP-P_kinase"/>
    <property type="match status" value="1"/>
</dbReference>
<evidence type="ECO:0000256" key="1">
    <source>
        <dbReference type="ARBA" id="ARBA00022679"/>
    </source>
</evidence>
<feature type="domain" description="Thiaminase-2/PQQC" evidence="5">
    <location>
        <begin position="309"/>
        <end position="516"/>
    </location>
</feature>
<feature type="domain" description="Pyridoxamine kinase/Phosphomethylpyrimidine kinase" evidence="6">
    <location>
        <begin position="22"/>
        <end position="281"/>
    </location>
</feature>
<evidence type="ECO:0008006" key="9">
    <source>
        <dbReference type="Google" id="ProtNLM"/>
    </source>
</evidence>
<evidence type="ECO:0000256" key="2">
    <source>
        <dbReference type="ARBA" id="ARBA00022741"/>
    </source>
</evidence>
<dbReference type="InterPro" id="IPR016084">
    <property type="entry name" value="Haem_Oase-like_multi-hlx"/>
</dbReference>
<dbReference type="GO" id="GO:0008972">
    <property type="term" value="F:phosphomethylpyrimidine kinase activity"/>
    <property type="evidence" value="ECO:0007669"/>
    <property type="project" value="InterPro"/>
</dbReference>
<gene>
    <name evidence="7" type="ORF">COEREDRAFT_82983</name>
</gene>
<dbReference type="PANTHER" id="PTHR20858:SF17">
    <property type="entry name" value="HYDROXYMETHYLPYRIMIDINE_PHOSPHOMETHYLPYRIMIDINE KINASE THI20-RELATED"/>
    <property type="match status" value="1"/>
</dbReference>
<accession>A0A2G5B618</accession>
<dbReference type="CDD" id="cd19367">
    <property type="entry name" value="TenA_C_ScTHI20-like"/>
    <property type="match status" value="1"/>
</dbReference>
<evidence type="ECO:0000313" key="7">
    <source>
        <dbReference type="EMBL" id="PIA14167.1"/>
    </source>
</evidence>
<dbReference type="InterPro" id="IPR027574">
    <property type="entry name" value="Thiaminase_II"/>
</dbReference>
<protein>
    <recommendedName>
        <fullName evidence="9">Phosphomethylpyrimidine kinase</fullName>
    </recommendedName>
</protein>
<dbReference type="GO" id="GO:0005524">
    <property type="term" value="F:ATP binding"/>
    <property type="evidence" value="ECO:0007669"/>
    <property type="project" value="UniProtKB-KW"/>
</dbReference>
<dbReference type="InterPro" id="IPR013749">
    <property type="entry name" value="PM/HMP-P_kinase-1"/>
</dbReference>
<dbReference type="AlphaFoldDB" id="A0A2G5B618"/>
<evidence type="ECO:0000256" key="3">
    <source>
        <dbReference type="ARBA" id="ARBA00022777"/>
    </source>
</evidence>
<organism evidence="7 8">
    <name type="scientific">Coemansia reversa (strain ATCC 12441 / NRRL 1564)</name>
    <dbReference type="NCBI Taxonomy" id="763665"/>
    <lineage>
        <taxon>Eukaryota</taxon>
        <taxon>Fungi</taxon>
        <taxon>Fungi incertae sedis</taxon>
        <taxon>Zoopagomycota</taxon>
        <taxon>Kickxellomycotina</taxon>
        <taxon>Kickxellomycetes</taxon>
        <taxon>Kickxellales</taxon>
        <taxon>Kickxellaceae</taxon>
        <taxon>Coemansia</taxon>
    </lineage>
</organism>
<dbReference type="Proteomes" id="UP000242474">
    <property type="component" value="Unassembled WGS sequence"/>
</dbReference>
<dbReference type="InterPro" id="IPR004305">
    <property type="entry name" value="Thiaminase-2/PQQC"/>
</dbReference>